<accession>A0A6I4TBW7</accession>
<evidence type="ECO:0000313" key="3">
    <source>
        <dbReference type="Proteomes" id="UP000439522"/>
    </source>
</evidence>
<dbReference type="AlphaFoldDB" id="A0A6I4TBW7"/>
<dbReference type="Proteomes" id="UP000439522">
    <property type="component" value="Unassembled WGS sequence"/>
</dbReference>
<dbReference type="PANTHER" id="PTHR44240">
    <property type="entry name" value="DNAJ DOMAIN (PROKARYOTIC HEAT SHOCK PROTEIN)-RELATED"/>
    <property type="match status" value="1"/>
</dbReference>
<comment type="caution">
    <text evidence="2">The sequence shown here is derived from an EMBL/GenBank/DDBJ whole genome shotgun (WGS) entry which is preliminary data.</text>
</comment>
<dbReference type="EMBL" id="WTZA01000001">
    <property type="protein sequence ID" value="MXO74543.1"/>
    <property type="molecule type" value="Genomic_DNA"/>
</dbReference>
<dbReference type="CDD" id="cd06257">
    <property type="entry name" value="DnaJ"/>
    <property type="match status" value="1"/>
</dbReference>
<organism evidence="2 3">
    <name type="scientific">Tsuneonella aeria</name>
    <dbReference type="NCBI Taxonomy" id="1837929"/>
    <lineage>
        <taxon>Bacteria</taxon>
        <taxon>Pseudomonadati</taxon>
        <taxon>Pseudomonadota</taxon>
        <taxon>Alphaproteobacteria</taxon>
        <taxon>Sphingomonadales</taxon>
        <taxon>Erythrobacteraceae</taxon>
        <taxon>Tsuneonella</taxon>
    </lineage>
</organism>
<dbReference type="RefSeq" id="WP_160610292.1">
    <property type="nucleotide sequence ID" value="NZ_WTZA01000001.1"/>
</dbReference>
<dbReference type="InterPro" id="IPR036869">
    <property type="entry name" value="J_dom_sf"/>
</dbReference>
<keyword evidence="3" id="KW-1185">Reference proteome</keyword>
<evidence type="ECO:0000313" key="2">
    <source>
        <dbReference type="EMBL" id="MXO74543.1"/>
    </source>
</evidence>
<dbReference type="PANTHER" id="PTHR44240:SF10">
    <property type="entry name" value="J DOMAIN-CONTAINING PROTEIN"/>
    <property type="match status" value="1"/>
</dbReference>
<proteinExistence type="predicted"/>
<protein>
    <submittedName>
        <fullName evidence="2">DnaJ domain-containing protein</fullName>
    </submittedName>
</protein>
<dbReference type="InterPro" id="IPR052276">
    <property type="entry name" value="Diphthamide-biosynth_chaperone"/>
</dbReference>
<feature type="domain" description="J" evidence="1">
    <location>
        <begin position="9"/>
        <end position="72"/>
    </location>
</feature>
<dbReference type="PROSITE" id="PS50076">
    <property type="entry name" value="DNAJ_2"/>
    <property type="match status" value="1"/>
</dbReference>
<dbReference type="SUPFAM" id="SSF46565">
    <property type="entry name" value="Chaperone J-domain"/>
    <property type="match status" value="1"/>
</dbReference>
<sequence length="194" mass="21704">MESGTEFVDHYDILQVNPNCDAKVLETAYRHLAKMFHPDNVDTADVTRFNDVIAAYRVLRDPAQRAKYDTAHAIHRPRVYASAHSDALGIDEKTALSDAEIHAKILLYLYKRRREHASDAGVVGYILQEMLKCSDEHFAFHSWYLKSKGLLEITEQGTLAITIEGVDHVIATSRTVAAEKLLIAKADDQAEPAG</sequence>
<evidence type="ECO:0000259" key="1">
    <source>
        <dbReference type="PROSITE" id="PS50076"/>
    </source>
</evidence>
<dbReference type="InterPro" id="IPR001623">
    <property type="entry name" value="DnaJ_domain"/>
</dbReference>
<dbReference type="OrthoDB" id="9779889at2"/>
<reference evidence="2 3" key="1">
    <citation type="submission" date="2019-12" db="EMBL/GenBank/DDBJ databases">
        <title>Genomic-based taxomic classification of the family Erythrobacteraceae.</title>
        <authorList>
            <person name="Xu L."/>
        </authorList>
    </citation>
    <scope>NUCLEOTIDE SEQUENCE [LARGE SCALE GENOMIC DNA]</scope>
    <source>
        <strain evidence="2 3">100921-2</strain>
    </source>
</reference>
<name>A0A6I4TBW7_9SPHN</name>
<dbReference type="Gene3D" id="1.10.287.110">
    <property type="entry name" value="DnaJ domain"/>
    <property type="match status" value="1"/>
</dbReference>
<gene>
    <name evidence="2" type="ORF">GRI40_04805</name>
</gene>
<dbReference type="Pfam" id="PF00226">
    <property type="entry name" value="DnaJ"/>
    <property type="match status" value="1"/>
</dbReference>
<dbReference type="SMART" id="SM00271">
    <property type="entry name" value="DnaJ"/>
    <property type="match status" value="1"/>
</dbReference>